<reference evidence="2" key="1">
    <citation type="journal article" date="2021" name="Mol. Ecol. Resour.">
        <title>Phylogenomic analyses of the genus Drosophila reveals genomic signals of climate adaptation.</title>
        <authorList>
            <person name="Li F."/>
            <person name="Rane R.V."/>
            <person name="Luria V."/>
            <person name="Xiong Z."/>
            <person name="Chen J."/>
            <person name="Li Z."/>
            <person name="Catullo R.A."/>
            <person name="Griffin P.C."/>
            <person name="Schiffer M."/>
            <person name="Pearce S."/>
            <person name="Lee S.F."/>
            <person name="McElroy K."/>
            <person name="Stocker A."/>
            <person name="Shirriffs J."/>
            <person name="Cockerell F."/>
            <person name="Coppin C."/>
            <person name="Sgro C.M."/>
            <person name="Karger A."/>
            <person name="Cain J.W."/>
            <person name="Weber J.A."/>
            <person name="Santpere G."/>
            <person name="Kirschner M.W."/>
            <person name="Hoffmann A.A."/>
            <person name="Oakeshott J.G."/>
            <person name="Zhang G."/>
        </authorList>
    </citation>
    <scope>NUCLEOTIDE SEQUENCE</scope>
    <source>
        <strain evidence="2">BGI-SZ-2011g</strain>
    </source>
</reference>
<keyword evidence="1" id="KW-0812">Transmembrane</keyword>
<proteinExistence type="predicted"/>
<keyword evidence="1" id="KW-1133">Transmembrane helix</keyword>
<feature type="transmembrane region" description="Helical" evidence="1">
    <location>
        <begin position="100"/>
        <end position="118"/>
    </location>
</feature>
<organism evidence="2 3">
    <name type="scientific">Drosophila rubida</name>
    <dbReference type="NCBI Taxonomy" id="30044"/>
    <lineage>
        <taxon>Eukaryota</taxon>
        <taxon>Metazoa</taxon>
        <taxon>Ecdysozoa</taxon>
        <taxon>Arthropoda</taxon>
        <taxon>Hexapoda</taxon>
        <taxon>Insecta</taxon>
        <taxon>Pterygota</taxon>
        <taxon>Neoptera</taxon>
        <taxon>Endopterygota</taxon>
        <taxon>Diptera</taxon>
        <taxon>Brachycera</taxon>
        <taxon>Muscomorpha</taxon>
        <taxon>Ephydroidea</taxon>
        <taxon>Drosophilidae</taxon>
        <taxon>Drosophila</taxon>
    </lineage>
</organism>
<sequence length="134" mass="15961">MINLTYMVPMAISIFLHWFDMPIGEPNLASTTFIMITILWLNALKRESGIRVFGRRYKFVESILVFCILQLMLVFVWRPVTAMMLGWLPQRDMEFRKVCLTYSQLIIEYVIIMLYFTMNDLKALFNRGPYRNLC</sequence>
<evidence type="ECO:0000313" key="2">
    <source>
        <dbReference type="EMBL" id="KAH8387764.1"/>
    </source>
</evidence>
<accession>A0AAD4PSC4</accession>
<evidence type="ECO:0000256" key="1">
    <source>
        <dbReference type="SAM" id="Phobius"/>
    </source>
</evidence>
<protein>
    <submittedName>
        <fullName evidence="2">Uncharacterized protein</fullName>
    </submittedName>
</protein>
<dbReference type="Proteomes" id="UP001200034">
    <property type="component" value="Unassembled WGS sequence"/>
</dbReference>
<name>A0AAD4PSC4_9MUSC</name>
<feature type="transmembrane region" description="Helical" evidence="1">
    <location>
        <begin position="63"/>
        <end position="88"/>
    </location>
</feature>
<dbReference type="EMBL" id="JAJJHW010000095">
    <property type="protein sequence ID" value="KAH8387764.1"/>
    <property type="molecule type" value="Genomic_DNA"/>
</dbReference>
<keyword evidence="1" id="KW-0472">Membrane</keyword>
<evidence type="ECO:0000313" key="3">
    <source>
        <dbReference type="Proteomes" id="UP001200034"/>
    </source>
</evidence>
<gene>
    <name evidence="2" type="ORF">KR093_009424</name>
</gene>
<feature type="transmembrane region" description="Helical" evidence="1">
    <location>
        <begin position="26"/>
        <end position="43"/>
    </location>
</feature>
<dbReference type="AlphaFoldDB" id="A0AAD4PSC4"/>
<keyword evidence="3" id="KW-1185">Reference proteome</keyword>
<comment type="caution">
    <text evidence="2">The sequence shown here is derived from an EMBL/GenBank/DDBJ whole genome shotgun (WGS) entry which is preliminary data.</text>
</comment>